<keyword evidence="1" id="KW-0175">Coiled coil</keyword>
<organism evidence="2 3">
    <name type="scientific">Coprinellus micaceus</name>
    <name type="common">Glistening ink-cap mushroom</name>
    <name type="synonym">Coprinus micaceus</name>
    <dbReference type="NCBI Taxonomy" id="71717"/>
    <lineage>
        <taxon>Eukaryota</taxon>
        <taxon>Fungi</taxon>
        <taxon>Dikarya</taxon>
        <taxon>Basidiomycota</taxon>
        <taxon>Agaricomycotina</taxon>
        <taxon>Agaricomycetes</taxon>
        <taxon>Agaricomycetidae</taxon>
        <taxon>Agaricales</taxon>
        <taxon>Agaricineae</taxon>
        <taxon>Psathyrellaceae</taxon>
        <taxon>Coprinellus</taxon>
    </lineage>
</organism>
<evidence type="ECO:0000256" key="1">
    <source>
        <dbReference type="SAM" id="Coils"/>
    </source>
</evidence>
<evidence type="ECO:0000313" key="3">
    <source>
        <dbReference type="Proteomes" id="UP000298030"/>
    </source>
</evidence>
<dbReference type="OrthoDB" id="3200752at2759"/>
<protein>
    <submittedName>
        <fullName evidence="2">Uncharacterized protein</fullName>
    </submittedName>
</protein>
<keyword evidence="3" id="KW-1185">Reference proteome</keyword>
<name>A0A4Y7TRW4_COPMI</name>
<proteinExistence type="predicted"/>
<sequence>MALPDRPGLGDTDASTLACMSAAVVYQLFTGSVRGKQIALEYPRHVQHLLPELFQAARVSAIVYKSKMISPDLIADTEAYASTITRLSAEPYIDYGSRKIKLLRERFPFDCEAYESVPLMSVDPLGAITAVHLPGILSSRLRQQVQQALQVLQDAGITNKHPCGWAYGWGTPIVELNDGGLCGGPPFPLRPLCPSECAAWLRFLALMRDTFCIVHAIRAIFDPDGADRILETRTRFVDSLRSSPSALPLSFVNEWGSPFNRLSIFVNRGISFVETLRLPDRLHTISSFGSDFRQILTIPAMALRLGFPPGTVTLIKGRIPFQVSQPTQPHAFFIERHPPSAGTFEPSWDIEPARGSELCRHFVPQWGNLPSQDLIREQHAPLCIQGWVGMNSGRPEVTWAGPSPTLLIAMYVPMPLVDASALQVVYSSAALRDMPSSKWANLYLYTCTRIGCAVRVYGAEGEAMSANTKEIYLRRLGNELGWAATIGAIADAYNHRVWHQKLVTDVLTALASDDPSDPEAYSAMKPYKVLDVLFEVNTLAWWGDTANITVHGFRSLDAVVNAFTQDRVTTIDWEDALAFTERLRAGANRSELIAQAKVIAESILELLRERIDEVKARMRILAEQLERESGGVIECARNWETY</sequence>
<dbReference type="EMBL" id="QPFP01000005">
    <property type="protein sequence ID" value="TEB36927.1"/>
    <property type="molecule type" value="Genomic_DNA"/>
</dbReference>
<evidence type="ECO:0000313" key="2">
    <source>
        <dbReference type="EMBL" id="TEB36927.1"/>
    </source>
</evidence>
<reference evidence="2 3" key="1">
    <citation type="journal article" date="2019" name="Nat. Ecol. Evol.">
        <title>Megaphylogeny resolves global patterns of mushroom evolution.</title>
        <authorList>
            <person name="Varga T."/>
            <person name="Krizsan K."/>
            <person name="Foldi C."/>
            <person name="Dima B."/>
            <person name="Sanchez-Garcia M."/>
            <person name="Sanchez-Ramirez S."/>
            <person name="Szollosi G.J."/>
            <person name="Szarkandi J.G."/>
            <person name="Papp V."/>
            <person name="Albert L."/>
            <person name="Andreopoulos W."/>
            <person name="Angelini C."/>
            <person name="Antonin V."/>
            <person name="Barry K.W."/>
            <person name="Bougher N.L."/>
            <person name="Buchanan P."/>
            <person name="Buyck B."/>
            <person name="Bense V."/>
            <person name="Catcheside P."/>
            <person name="Chovatia M."/>
            <person name="Cooper J."/>
            <person name="Damon W."/>
            <person name="Desjardin D."/>
            <person name="Finy P."/>
            <person name="Geml J."/>
            <person name="Haridas S."/>
            <person name="Hughes K."/>
            <person name="Justo A."/>
            <person name="Karasinski D."/>
            <person name="Kautmanova I."/>
            <person name="Kiss B."/>
            <person name="Kocsube S."/>
            <person name="Kotiranta H."/>
            <person name="LaButti K.M."/>
            <person name="Lechner B.E."/>
            <person name="Liimatainen K."/>
            <person name="Lipzen A."/>
            <person name="Lukacs Z."/>
            <person name="Mihaltcheva S."/>
            <person name="Morgado L.N."/>
            <person name="Niskanen T."/>
            <person name="Noordeloos M.E."/>
            <person name="Ohm R.A."/>
            <person name="Ortiz-Santana B."/>
            <person name="Ovrebo C."/>
            <person name="Racz N."/>
            <person name="Riley R."/>
            <person name="Savchenko A."/>
            <person name="Shiryaev A."/>
            <person name="Soop K."/>
            <person name="Spirin V."/>
            <person name="Szebenyi C."/>
            <person name="Tomsovsky M."/>
            <person name="Tulloss R.E."/>
            <person name="Uehling J."/>
            <person name="Grigoriev I.V."/>
            <person name="Vagvolgyi C."/>
            <person name="Papp T."/>
            <person name="Martin F.M."/>
            <person name="Miettinen O."/>
            <person name="Hibbett D.S."/>
            <person name="Nagy L.G."/>
        </authorList>
    </citation>
    <scope>NUCLEOTIDE SEQUENCE [LARGE SCALE GENOMIC DNA]</scope>
    <source>
        <strain evidence="2 3">FP101781</strain>
    </source>
</reference>
<dbReference type="Proteomes" id="UP000298030">
    <property type="component" value="Unassembled WGS sequence"/>
</dbReference>
<comment type="caution">
    <text evidence="2">The sequence shown here is derived from an EMBL/GenBank/DDBJ whole genome shotgun (WGS) entry which is preliminary data.</text>
</comment>
<dbReference type="STRING" id="71717.A0A4Y7TRW4"/>
<accession>A0A4Y7TRW4</accession>
<gene>
    <name evidence="2" type="ORF">FA13DRAFT_1787224</name>
</gene>
<dbReference type="AlphaFoldDB" id="A0A4Y7TRW4"/>
<feature type="coiled-coil region" evidence="1">
    <location>
        <begin position="597"/>
        <end position="628"/>
    </location>
</feature>